<sequence>GNVDIVDFLLVTFLRTSEPRAYQLLWQHRAELTGTSMDLPSHRDERPEQGIDRWRIRLQSAGVAEQHLDGVIGLMGMLFAPVRQALGHGINLQAIALRRGIGSIDYFDRYMVFGVPDDDLPEHTLDTALQQLADNTPGTEADELLLRLRDDTQRITRRIGYKRAAGTPLPAAALLKAAAPQYGHLTAAPQGALGLFTADRAMDFLAKDLLTDLAEPDRPAILKIMAETPDGAVLAARTLQRVTARNDSDSPDHTQAAATLDWIDEARSLISHEIARHLAPSASRSVDELTEREITLIWAWRHTKPEAARTWINQRLDQAWTTLDLVAVLLPPDRALFPVINHDTLQSLDALIGLEALHNHLGPLLDAPATNPDNSQDEHRTRILQALREHRGNAPSNG</sequence>
<protein>
    <submittedName>
        <fullName evidence="1">Uncharacterized protein</fullName>
    </submittedName>
</protein>
<name>A0ABY9HVC5_9ACTN</name>
<keyword evidence="1" id="KW-0614">Plasmid</keyword>
<proteinExistence type="predicted"/>
<reference evidence="1 2" key="1">
    <citation type="submission" date="2023-03" db="EMBL/GenBank/DDBJ databases">
        <title>Isolation and description of six Streptomyces strains from soil environments, able to metabolize different microbial glucans.</title>
        <authorList>
            <person name="Widen T."/>
            <person name="Larsbrink J."/>
        </authorList>
    </citation>
    <scope>NUCLEOTIDE SEQUENCE [LARGE SCALE GENOMIC DNA]</scope>
    <source>
        <strain evidence="1 2">Mut1</strain>
        <plasmid evidence="1 2">unnamed1</plasmid>
    </source>
</reference>
<evidence type="ECO:0000313" key="1">
    <source>
        <dbReference type="EMBL" id="WLQ38364.1"/>
    </source>
</evidence>
<dbReference type="Proteomes" id="UP001239522">
    <property type="component" value="Plasmid unnamed1"/>
</dbReference>
<accession>A0ABY9HVC5</accession>
<geneLocation type="plasmid" evidence="1 2">
    <name>unnamed1</name>
</geneLocation>
<organism evidence="1 2">
    <name type="scientific">Streptomyces castrisilvae</name>
    <dbReference type="NCBI Taxonomy" id="3033811"/>
    <lineage>
        <taxon>Bacteria</taxon>
        <taxon>Bacillati</taxon>
        <taxon>Actinomycetota</taxon>
        <taxon>Actinomycetes</taxon>
        <taxon>Kitasatosporales</taxon>
        <taxon>Streptomycetaceae</taxon>
        <taxon>Streptomyces</taxon>
    </lineage>
</organism>
<feature type="non-terminal residue" evidence="1">
    <location>
        <position position="1"/>
    </location>
</feature>
<gene>
    <name evidence="1" type="ORF">P8A18_33085</name>
</gene>
<evidence type="ECO:0000313" key="2">
    <source>
        <dbReference type="Proteomes" id="UP001239522"/>
    </source>
</evidence>
<dbReference type="EMBL" id="CP120998">
    <property type="protein sequence ID" value="WLQ38364.1"/>
    <property type="molecule type" value="Genomic_DNA"/>
</dbReference>
<keyword evidence="2" id="KW-1185">Reference proteome</keyword>